<dbReference type="EMBL" id="BMZG01000004">
    <property type="protein sequence ID" value="GHA70699.1"/>
    <property type="molecule type" value="Genomic_DNA"/>
</dbReference>
<dbReference type="GO" id="GO:0015074">
    <property type="term" value="P:DNA integration"/>
    <property type="evidence" value="ECO:0007669"/>
    <property type="project" value="InterPro"/>
</dbReference>
<protein>
    <recommendedName>
        <fullName evidence="1">Integrase catalytic domain-containing protein</fullName>
    </recommendedName>
</protein>
<sequence>MQHYSIITRTGTPSHEALGLQGIQKRKFKHTTDSKHNLPTAPNLLNQCFEADAQNTKWVADITYIRVKQQWLYLAVVVDLYSRKVIGWTFGERINARLVCDALKAALFKRGYPSGVIVHTDRGSQYCSHAYQRLIKAYGLKCSISGKGNCYDNAACESFFHTLKVEHVYRIAFESMEHARREIFWFIEAYYNLKRKHSKLGYHSPVKFESPAAKIAA</sequence>
<accession>A0A8J3CGN4</accession>
<proteinExistence type="predicted"/>
<dbReference type="PANTHER" id="PTHR46889">
    <property type="entry name" value="TRANSPOSASE INSF FOR INSERTION SEQUENCE IS3B-RELATED"/>
    <property type="match status" value="1"/>
</dbReference>
<dbReference type="PANTHER" id="PTHR46889:SF4">
    <property type="entry name" value="TRANSPOSASE INSO FOR INSERTION SEQUENCE ELEMENT IS911B-RELATED"/>
    <property type="match status" value="1"/>
</dbReference>
<reference evidence="2" key="2">
    <citation type="submission" date="2020-09" db="EMBL/GenBank/DDBJ databases">
        <authorList>
            <person name="Sun Q."/>
            <person name="Kim S."/>
        </authorList>
    </citation>
    <scope>NUCLEOTIDE SEQUENCE</scope>
    <source>
        <strain evidence="2">KCTC 32501</strain>
    </source>
</reference>
<gene>
    <name evidence="2" type="ORF">GCM10009007_09390</name>
</gene>
<evidence type="ECO:0000313" key="3">
    <source>
        <dbReference type="Proteomes" id="UP000614287"/>
    </source>
</evidence>
<evidence type="ECO:0000259" key="1">
    <source>
        <dbReference type="PROSITE" id="PS50994"/>
    </source>
</evidence>
<dbReference type="InterPro" id="IPR012337">
    <property type="entry name" value="RNaseH-like_sf"/>
</dbReference>
<organism evidence="2 3">
    <name type="scientific">Formosimonas limnophila</name>
    <dbReference type="NCBI Taxonomy" id="1384487"/>
    <lineage>
        <taxon>Bacteria</taxon>
        <taxon>Pseudomonadati</taxon>
        <taxon>Pseudomonadota</taxon>
        <taxon>Betaproteobacteria</taxon>
        <taxon>Burkholderiales</taxon>
        <taxon>Burkholderiaceae</taxon>
        <taxon>Formosimonas</taxon>
    </lineage>
</organism>
<dbReference type="Pfam" id="PF13333">
    <property type="entry name" value="rve_2"/>
    <property type="match status" value="1"/>
</dbReference>
<name>A0A8J3CGN4_9BURK</name>
<reference evidence="2" key="1">
    <citation type="journal article" date="2014" name="Int. J. Syst. Evol. Microbiol.">
        <title>Complete genome sequence of Corynebacterium casei LMG S-19264T (=DSM 44701T), isolated from a smear-ripened cheese.</title>
        <authorList>
            <consortium name="US DOE Joint Genome Institute (JGI-PGF)"/>
            <person name="Walter F."/>
            <person name="Albersmeier A."/>
            <person name="Kalinowski J."/>
            <person name="Ruckert C."/>
        </authorList>
    </citation>
    <scope>NUCLEOTIDE SEQUENCE</scope>
    <source>
        <strain evidence="2">KCTC 32501</strain>
    </source>
</reference>
<keyword evidence="3" id="KW-1185">Reference proteome</keyword>
<dbReference type="AlphaFoldDB" id="A0A8J3CGN4"/>
<dbReference type="PROSITE" id="PS50994">
    <property type="entry name" value="INTEGRASE"/>
    <property type="match status" value="1"/>
</dbReference>
<evidence type="ECO:0000313" key="2">
    <source>
        <dbReference type="EMBL" id="GHA70699.1"/>
    </source>
</evidence>
<feature type="domain" description="Integrase catalytic" evidence="1">
    <location>
        <begin position="38"/>
        <end position="213"/>
    </location>
</feature>
<dbReference type="SUPFAM" id="SSF53098">
    <property type="entry name" value="Ribonuclease H-like"/>
    <property type="match status" value="1"/>
</dbReference>
<dbReference type="InterPro" id="IPR036397">
    <property type="entry name" value="RNaseH_sf"/>
</dbReference>
<dbReference type="Proteomes" id="UP000614287">
    <property type="component" value="Unassembled WGS sequence"/>
</dbReference>
<dbReference type="RefSeq" id="WP_189492356.1">
    <property type="nucleotide sequence ID" value="NZ_BMZG01000004.1"/>
</dbReference>
<dbReference type="Gene3D" id="3.30.420.10">
    <property type="entry name" value="Ribonuclease H-like superfamily/Ribonuclease H"/>
    <property type="match status" value="1"/>
</dbReference>
<comment type="caution">
    <text evidence="2">The sequence shown here is derived from an EMBL/GenBank/DDBJ whole genome shotgun (WGS) entry which is preliminary data.</text>
</comment>
<dbReference type="NCBIfam" id="NF033516">
    <property type="entry name" value="transpos_IS3"/>
    <property type="match status" value="1"/>
</dbReference>
<dbReference type="InterPro" id="IPR050900">
    <property type="entry name" value="Transposase_IS3/IS150/IS904"/>
</dbReference>
<dbReference type="InterPro" id="IPR001584">
    <property type="entry name" value="Integrase_cat-core"/>
</dbReference>
<dbReference type="InterPro" id="IPR048020">
    <property type="entry name" value="Transpos_IS3"/>
</dbReference>
<dbReference type="GO" id="GO:0003676">
    <property type="term" value="F:nucleic acid binding"/>
    <property type="evidence" value="ECO:0007669"/>
    <property type="project" value="InterPro"/>
</dbReference>
<dbReference type="Pfam" id="PF00665">
    <property type="entry name" value="rve"/>
    <property type="match status" value="1"/>
</dbReference>